<gene>
    <name evidence="1" type="ORF">EYF80_045871</name>
</gene>
<name>A0A4Z2FT92_9TELE</name>
<dbReference type="OrthoDB" id="8785395at2759"/>
<keyword evidence="2" id="KW-1185">Reference proteome</keyword>
<protein>
    <submittedName>
        <fullName evidence="1">Uncharacterized protein</fullName>
    </submittedName>
</protein>
<evidence type="ECO:0000313" key="2">
    <source>
        <dbReference type="Proteomes" id="UP000314294"/>
    </source>
</evidence>
<sequence>MTELDPKKCLKAFGLSESVLVAQCGTSVSVHSFIFPPTNSQDVEEEERQKVFAPLARVTREGVLFEDVVPLAVGVEHLHVLEGVVGSHGEVDVSGGEEVEYARLEVQVLHREPLFALGLGRLVGKSVRCRRRHRRAAPGPAGALGLRRSSLEVSEVDALVGRTAVKTQVQVLVVTFLHRVHHFLRHAHGEGQVAADLPDHDGRSDVAGLDLHVLPGNLFHDAQGVRSVPVASVLGAVCKRGWQLIRLRVVHLLVHAFLEVLEDDHPELLTISPTHTGRREGILTLVVAVAKDPGTTGVLVFVVNERPGSFHLTRLEVVTKCSEVRIPEEATVGVVGRRRVAKKTPLVVADLGAVGALLAVGQERRRRRRKRCAGTWL</sequence>
<dbReference type="EMBL" id="SRLO01000936">
    <property type="protein sequence ID" value="TNN43934.1"/>
    <property type="molecule type" value="Genomic_DNA"/>
</dbReference>
<evidence type="ECO:0000313" key="1">
    <source>
        <dbReference type="EMBL" id="TNN43934.1"/>
    </source>
</evidence>
<organism evidence="1 2">
    <name type="scientific">Liparis tanakae</name>
    <name type="common">Tanaka's snailfish</name>
    <dbReference type="NCBI Taxonomy" id="230148"/>
    <lineage>
        <taxon>Eukaryota</taxon>
        <taxon>Metazoa</taxon>
        <taxon>Chordata</taxon>
        <taxon>Craniata</taxon>
        <taxon>Vertebrata</taxon>
        <taxon>Euteleostomi</taxon>
        <taxon>Actinopterygii</taxon>
        <taxon>Neopterygii</taxon>
        <taxon>Teleostei</taxon>
        <taxon>Neoteleostei</taxon>
        <taxon>Acanthomorphata</taxon>
        <taxon>Eupercaria</taxon>
        <taxon>Perciformes</taxon>
        <taxon>Cottioidei</taxon>
        <taxon>Cottales</taxon>
        <taxon>Liparidae</taxon>
        <taxon>Liparis</taxon>
    </lineage>
</organism>
<comment type="caution">
    <text evidence="1">The sequence shown here is derived from an EMBL/GenBank/DDBJ whole genome shotgun (WGS) entry which is preliminary data.</text>
</comment>
<dbReference type="AlphaFoldDB" id="A0A4Z2FT92"/>
<proteinExistence type="predicted"/>
<accession>A0A4Z2FT92</accession>
<reference evidence="1 2" key="1">
    <citation type="submission" date="2019-03" db="EMBL/GenBank/DDBJ databases">
        <title>First draft genome of Liparis tanakae, snailfish: a comprehensive survey of snailfish specific genes.</title>
        <authorList>
            <person name="Kim W."/>
            <person name="Song I."/>
            <person name="Jeong J.-H."/>
            <person name="Kim D."/>
            <person name="Kim S."/>
            <person name="Ryu S."/>
            <person name="Song J.Y."/>
            <person name="Lee S.K."/>
        </authorList>
    </citation>
    <scope>NUCLEOTIDE SEQUENCE [LARGE SCALE GENOMIC DNA]</scope>
    <source>
        <tissue evidence="1">Muscle</tissue>
    </source>
</reference>
<dbReference type="Proteomes" id="UP000314294">
    <property type="component" value="Unassembled WGS sequence"/>
</dbReference>